<sequence length="483" mass="53773">MSASRCSRLNVSILGLRASPASNQFRVNLLPRSTLLSKSYSSSPSSTTTSSSHASSKTTSAFAQNPAFKSTSSLNQSQHSPNFKAQTTQLPDIKSRTPFFIFFGILGVAFWAGSLAVAANHQRQGTSIVRGTLFNVKFDKKAQELLGENIDFTNKNWPWISGTVAHLKGRVDIEYQVRGDKAEGRVHFVAVRPVKQWITTDFTLTMPDGTSPRLGRSVYPSTQQQSSKLATVTNARIFFRSKHIDYTQKYAEKLKRKAEEEGVASLDELKAKLLPATQTAFKKAQPKDSTTATTTTTTATAKTADQKDKDRANAASEKPYDSGSPSLDKIMKLNLVKDLSADDIGKIWIQKHMEQEDTISAVVPAETYKKMLSRAKEYPMFAFHQVIFTSLLEYQTHLENARPFLTLTHYPELIDSKGIVLMKGVISTEPRLLTADQAQVLTFGLQQYYVSDHKEKLQLLHDFHKKPAQFSHEKLVALTEISG</sequence>
<name>A0A9P6SYN8_9FUNG</name>
<keyword evidence="4" id="KW-0496">Mitochondrion</keyword>
<evidence type="ECO:0000256" key="4">
    <source>
        <dbReference type="ARBA" id="ARBA00023128"/>
    </source>
</evidence>
<dbReference type="Proteomes" id="UP000703661">
    <property type="component" value="Unassembled WGS sequence"/>
</dbReference>
<comment type="caution">
    <text evidence="7">The sequence shown here is derived from an EMBL/GenBank/DDBJ whole genome shotgun (WGS) entry which is preliminary data.</text>
</comment>
<dbReference type="Pfam" id="PF08695">
    <property type="entry name" value="Coa1"/>
    <property type="match status" value="1"/>
</dbReference>
<dbReference type="EMBL" id="JAAAID010001024">
    <property type="protein sequence ID" value="KAG0012183.1"/>
    <property type="molecule type" value="Genomic_DNA"/>
</dbReference>
<dbReference type="InterPro" id="IPR010591">
    <property type="entry name" value="ATP11"/>
</dbReference>
<accession>A0A9P6SYN8</accession>
<evidence type="ECO:0000256" key="3">
    <source>
        <dbReference type="ARBA" id="ARBA00022946"/>
    </source>
</evidence>
<keyword evidence="8" id="KW-1185">Reference proteome</keyword>
<proteinExistence type="inferred from homology"/>
<comment type="similarity">
    <text evidence="2">Belongs to the ATP11 family.</text>
</comment>
<evidence type="ECO:0000256" key="1">
    <source>
        <dbReference type="ARBA" id="ARBA00004173"/>
    </source>
</evidence>
<keyword evidence="6" id="KW-0812">Transmembrane</keyword>
<reference evidence="7" key="1">
    <citation type="journal article" date="2020" name="Fungal Divers.">
        <title>Resolving the Mortierellaceae phylogeny through synthesis of multi-gene phylogenetics and phylogenomics.</title>
        <authorList>
            <person name="Vandepol N."/>
            <person name="Liber J."/>
            <person name="Desiro A."/>
            <person name="Na H."/>
            <person name="Kennedy M."/>
            <person name="Barry K."/>
            <person name="Grigoriev I.V."/>
            <person name="Miller A.N."/>
            <person name="O'Donnell K."/>
            <person name="Stajich J.E."/>
            <person name="Bonito G."/>
        </authorList>
    </citation>
    <scope>NUCLEOTIDE SEQUENCE</scope>
    <source>
        <strain evidence="7">NRRL 2769</strain>
    </source>
</reference>
<keyword evidence="3" id="KW-0809">Transit peptide</keyword>
<organism evidence="7 8">
    <name type="scientific">Entomortierella chlamydospora</name>
    <dbReference type="NCBI Taxonomy" id="101097"/>
    <lineage>
        <taxon>Eukaryota</taxon>
        <taxon>Fungi</taxon>
        <taxon>Fungi incertae sedis</taxon>
        <taxon>Mucoromycota</taxon>
        <taxon>Mortierellomycotina</taxon>
        <taxon>Mortierellomycetes</taxon>
        <taxon>Mortierellales</taxon>
        <taxon>Mortierellaceae</taxon>
        <taxon>Entomortierella</taxon>
    </lineage>
</organism>
<dbReference type="PANTHER" id="PTHR13126:SF0">
    <property type="entry name" value="ATP SYNTHASE MITOCHONDRIAL F1 COMPLEX ASSEMBLY FACTOR 1"/>
    <property type="match status" value="1"/>
</dbReference>
<dbReference type="Pfam" id="PF06644">
    <property type="entry name" value="ATP11"/>
    <property type="match status" value="2"/>
</dbReference>
<protein>
    <submittedName>
        <fullName evidence="7">Uncharacterized protein</fullName>
    </submittedName>
</protein>
<keyword evidence="6" id="KW-1133">Transmembrane helix</keyword>
<feature type="transmembrane region" description="Helical" evidence="6">
    <location>
        <begin position="99"/>
        <end position="119"/>
    </location>
</feature>
<evidence type="ECO:0000256" key="6">
    <source>
        <dbReference type="SAM" id="Phobius"/>
    </source>
</evidence>
<dbReference type="AlphaFoldDB" id="A0A9P6SYN8"/>
<evidence type="ECO:0000256" key="2">
    <source>
        <dbReference type="ARBA" id="ARBA00009116"/>
    </source>
</evidence>
<dbReference type="GO" id="GO:0033615">
    <property type="term" value="P:mitochondrial proton-transporting ATP synthase complex assembly"/>
    <property type="evidence" value="ECO:0007669"/>
    <property type="project" value="TreeGrafter"/>
</dbReference>
<evidence type="ECO:0000256" key="5">
    <source>
        <dbReference type="SAM" id="MobiDB-lite"/>
    </source>
</evidence>
<dbReference type="GO" id="GO:0005739">
    <property type="term" value="C:mitochondrion"/>
    <property type="evidence" value="ECO:0007669"/>
    <property type="project" value="UniProtKB-SubCell"/>
</dbReference>
<keyword evidence="6" id="KW-0472">Membrane</keyword>
<evidence type="ECO:0000313" key="8">
    <source>
        <dbReference type="Proteomes" id="UP000703661"/>
    </source>
</evidence>
<dbReference type="PANTHER" id="PTHR13126">
    <property type="entry name" value="CHAPERONE ATP11"/>
    <property type="match status" value="1"/>
</dbReference>
<feature type="compositionally biased region" description="Low complexity" evidence="5">
    <location>
        <begin position="287"/>
        <end position="303"/>
    </location>
</feature>
<evidence type="ECO:0000313" key="7">
    <source>
        <dbReference type="EMBL" id="KAG0012183.1"/>
    </source>
</evidence>
<comment type="subcellular location">
    <subcellularLocation>
        <location evidence="1">Mitochondrion</location>
    </subcellularLocation>
</comment>
<dbReference type="InterPro" id="IPR014807">
    <property type="entry name" value="Coa1"/>
</dbReference>
<gene>
    <name evidence="7" type="ORF">BGZ80_000148</name>
</gene>
<feature type="region of interest" description="Disordered" evidence="5">
    <location>
        <begin position="281"/>
        <end position="323"/>
    </location>
</feature>